<dbReference type="EMBL" id="MDYN01000002">
    <property type="protein sequence ID" value="OQD89433.1"/>
    <property type="molecule type" value="Genomic_DNA"/>
</dbReference>
<evidence type="ECO:0000313" key="3">
    <source>
        <dbReference type="Proteomes" id="UP000191672"/>
    </source>
</evidence>
<evidence type="ECO:0000259" key="1">
    <source>
        <dbReference type="Pfam" id="PF01266"/>
    </source>
</evidence>
<gene>
    <name evidence="2" type="ORF">PENANT_c002G02732</name>
</gene>
<dbReference type="InterPro" id="IPR036188">
    <property type="entry name" value="FAD/NAD-bd_sf"/>
</dbReference>
<dbReference type="STRING" id="416450.A0A1V6QJP6"/>
<dbReference type="Gene3D" id="3.50.50.60">
    <property type="entry name" value="FAD/NAD(P)-binding domain"/>
    <property type="match status" value="1"/>
</dbReference>
<dbReference type="GO" id="GO:0005737">
    <property type="term" value="C:cytoplasm"/>
    <property type="evidence" value="ECO:0007669"/>
    <property type="project" value="TreeGrafter"/>
</dbReference>
<dbReference type="AlphaFoldDB" id="A0A1V6QJP6"/>
<dbReference type="Gene3D" id="3.30.9.10">
    <property type="entry name" value="D-Amino Acid Oxidase, subunit A, domain 2"/>
    <property type="match status" value="1"/>
</dbReference>
<reference evidence="3" key="1">
    <citation type="journal article" date="2017" name="Nat. Microbiol.">
        <title>Global analysis of biosynthetic gene clusters reveals vast potential of secondary metabolite production in Penicillium species.</title>
        <authorList>
            <person name="Nielsen J.C."/>
            <person name="Grijseels S."/>
            <person name="Prigent S."/>
            <person name="Ji B."/>
            <person name="Dainat J."/>
            <person name="Nielsen K.F."/>
            <person name="Frisvad J.C."/>
            <person name="Workman M."/>
            <person name="Nielsen J."/>
        </authorList>
    </citation>
    <scope>NUCLEOTIDE SEQUENCE [LARGE SCALE GENOMIC DNA]</scope>
    <source>
        <strain evidence="3">IBT 31811</strain>
    </source>
</reference>
<evidence type="ECO:0000313" key="2">
    <source>
        <dbReference type="EMBL" id="OQD89433.1"/>
    </source>
</evidence>
<feature type="domain" description="FAD dependent oxidoreductase" evidence="1">
    <location>
        <begin position="39"/>
        <end position="421"/>
    </location>
</feature>
<comment type="caution">
    <text evidence="2">The sequence shown here is derived from an EMBL/GenBank/DDBJ whole genome shotgun (WGS) entry which is preliminary data.</text>
</comment>
<organism evidence="2 3">
    <name type="scientific">Penicillium antarcticum</name>
    <dbReference type="NCBI Taxonomy" id="416450"/>
    <lineage>
        <taxon>Eukaryota</taxon>
        <taxon>Fungi</taxon>
        <taxon>Dikarya</taxon>
        <taxon>Ascomycota</taxon>
        <taxon>Pezizomycotina</taxon>
        <taxon>Eurotiomycetes</taxon>
        <taxon>Eurotiomycetidae</taxon>
        <taxon>Eurotiales</taxon>
        <taxon>Aspergillaceae</taxon>
        <taxon>Penicillium</taxon>
    </lineage>
</organism>
<proteinExistence type="predicted"/>
<dbReference type="InterPro" id="IPR006076">
    <property type="entry name" value="FAD-dep_OxRdtase"/>
</dbReference>
<dbReference type="Proteomes" id="UP000191672">
    <property type="component" value="Unassembled WGS sequence"/>
</dbReference>
<dbReference type="PANTHER" id="PTHR13847">
    <property type="entry name" value="SARCOSINE DEHYDROGENASE-RELATED"/>
    <property type="match status" value="1"/>
</dbReference>
<dbReference type="Pfam" id="PF01266">
    <property type="entry name" value="DAO"/>
    <property type="match status" value="1"/>
</dbReference>
<dbReference type="PANTHER" id="PTHR13847:SF260">
    <property type="entry name" value="FAD DEPENDENT OXIDOREDUCTASE DOMAIN-CONTAINING PROTEIN"/>
    <property type="match status" value="1"/>
</dbReference>
<name>A0A1V6QJP6_9EURO</name>
<protein>
    <recommendedName>
        <fullName evidence="1">FAD dependent oxidoreductase domain-containing protein</fullName>
    </recommendedName>
</protein>
<sequence>MEPSLPFPTACLSLWHRGTRSFPHLNANREEPVPTSSKYVILGSGISGALIGWKLIEKGVKGKDILILEAREAVSGASGRNAGHIRPDAFRGFLHYSSLHGSEQAKKILENEQIVLERIREFVKEHKIHSDFTDLTTFETCLTQEAADYTAKTLAAYKAAGGDISQVRVHEGDEAKAKTRVPTAISAYEWPAASNNPAKLVQWILTDFIAKDGQMWTHCPATEITKHAGSSSGASAKWDIHTPRGTVTAETVAHCTNAYASFLLPNLSNLITPRRSQVNSFIPCPSLSGMETLKDTMALRYSADHFFSVNPLRDGTINFGGTGTRDRSDTETEKWKALVTFDDRCFNSALVKNSQWEFENLASDSVDEPLRLGEGFDYAWTGIQGTTPDNAPLIGPVAGLEGQWICAGFNGHGMATIFTCAPGLVKLITGKAWEETGLPECFQAGRVNMKQRSVL</sequence>
<dbReference type="SUPFAM" id="SSF51905">
    <property type="entry name" value="FAD/NAD(P)-binding domain"/>
    <property type="match status" value="1"/>
</dbReference>
<accession>A0A1V6QJP6</accession>
<keyword evidence="3" id="KW-1185">Reference proteome</keyword>